<reference evidence="4" key="2">
    <citation type="submission" date="2017-02" db="UniProtKB">
        <authorList>
            <consortium name="WormBaseParasite"/>
        </authorList>
    </citation>
    <scope>IDENTIFICATION</scope>
</reference>
<dbReference type="AlphaFoldDB" id="A0A0K0D7E1"/>
<protein>
    <submittedName>
        <fullName evidence="4">Nematode cuticle collagen N-terminal domain-containing protein</fullName>
    </submittedName>
</protein>
<feature type="transmembrane region" description="Helical" evidence="2">
    <location>
        <begin position="12"/>
        <end position="35"/>
    </location>
</feature>
<keyword evidence="3" id="KW-1185">Reference proteome</keyword>
<keyword evidence="2" id="KW-1133">Transmembrane helix</keyword>
<feature type="compositionally biased region" description="Basic and acidic residues" evidence="1">
    <location>
        <begin position="67"/>
        <end position="92"/>
    </location>
</feature>
<dbReference type="Proteomes" id="UP000035642">
    <property type="component" value="Unassembled WGS sequence"/>
</dbReference>
<organism evidence="3 4">
    <name type="scientific">Angiostrongylus cantonensis</name>
    <name type="common">Rat lungworm</name>
    <dbReference type="NCBI Taxonomy" id="6313"/>
    <lineage>
        <taxon>Eukaryota</taxon>
        <taxon>Metazoa</taxon>
        <taxon>Ecdysozoa</taxon>
        <taxon>Nematoda</taxon>
        <taxon>Chromadorea</taxon>
        <taxon>Rhabditida</taxon>
        <taxon>Rhabditina</taxon>
        <taxon>Rhabditomorpha</taxon>
        <taxon>Strongyloidea</taxon>
        <taxon>Metastrongylidae</taxon>
        <taxon>Angiostrongylus</taxon>
    </lineage>
</organism>
<reference evidence="3" key="1">
    <citation type="submission" date="2012-09" db="EMBL/GenBank/DDBJ databases">
        <authorList>
            <person name="Martin A.A."/>
        </authorList>
    </citation>
    <scope>NUCLEOTIDE SEQUENCE</scope>
</reference>
<proteinExistence type="predicted"/>
<evidence type="ECO:0000313" key="3">
    <source>
        <dbReference type="Proteomes" id="UP000035642"/>
    </source>
</evidence>
<evidence type="ECO:0000256" key="2">
    <source>
        <dbReference type="SAM" id="Phobius"/>
    </source>
</evidence>
<feature type="region of interest" description="Disordered" evidence="1">
    <location>
        <begin position="59"/>
        <end position="115"/>
    </location>
</feature>
<accession>A0A0K0D7E1</accession>
<evidence type="ECO:0000313" key="4">
    <source>
        <dbReference type="WBParaSite" id="ACAC_0000598601-mRNA-1"/>
    </source>
</evidence>
<name>A0A0K0D7E1_ANGCA</name>
<sequence length="115" mass="13737">MHNKDLERVSNWATASALLLGSVVGLFPLLFYDYLTEEEIERKKIMLLYQRRNDEAEMVDHHHHTRSFSEEVIHDYEGSENKRKRETRKEQPTRQPEILVDFEEALQPDEIKNNL</sequence>
<dbReference type="WBParaSite" id="ACAC_0000598601-mRNA-1">
    <property type="protein sequence ID" value="ACAC_0000598601-mRNA-1"/>
    <property type="gene ID" value="ACAC_0000598601"/>
</dbReference>
<keyword evidence="2" id="KW-0472">Membrane</keyword>
<evidence type="ECO:0000256" key="1">
    <source>
        <dbReference type="SAM" id="MobiDB-lite"/>
    </source>
</evidence>
<keyword evidence="2" id="KW-0812">Transmembrane</keyword>